<evidence type="ECO:0000256" key="2">
    <source>
        <dbReference type="SAM" id="MobiDB-lite"/>
    </source>
</evidence>
<feature type="coiled-coil region" evidence="1">
    <location>
        <begin position="1136"/>
        <end position="1163"/>
    </location>
</feature>
<evidence type="ECO:0000313" key="4">
    <source>
        <dbReference type="Proteomes" id="UP000704712"/>
    </source>
</evidence>
<proteinExistence type="predicted"/>
<reference evidence="3" key="1">
    <citation type="submission" date="2020-03" db="EMBL/GenBank/DDBJ databases">
        <title>Hybrid Assembly of Korean Phytophthora infestans isolates.</title>
        <authorList>
            <person name="Prokchorchik M."/>
            <person name="Lee Y."/>
            <person name="Seo J."/>
            <person name="Cho J.-H."/>
            <person name="Park Y.-E."/>
            <person name="Jang D.-C."/>
            <person name="Im J.-S."/>
            <person name="Choi J.-G."/>
            <person name="Park H.-J."/>
            <person name="Lee G.-B."/>
            <person name="Lee Y.-G."/>
            <person name="Hong S.-Y."/>
            <person name="Cho K."/>
            <person name="Sohn K.H."/>
        </authorList>
    </citation>
    <scope>NUCLEOTIDE SEQUENCE</scope>
    <source>
        <strain evidence="3">KR_2_A2</strain>
    </source>
</reference>
<comment type="caution">
    <text evidence="3">The sequence shown here is derived from an EMBL/GenBank/DDBJ whole genome shotgun (WGS) entry which is preliminary data.</text>
</comment>
<feature type="coiled-coil region" evidence="1">
    <location>
        <begin position="556"/>
        <end position="583"/>
    </location>
</feature>
<feature type="coiled-coil region" evidence="1">
    <location>
        <begin position="791"/>
        <end position="828"/>
    </location>
</feature>
<evidence type="ECO:0000256" key="1">
    <source>
        <dbReference type="SAM" id="Coils"/>
    </source>
</evidence>
<feature type="coiled-coil region" evidence="1">
    <location>
        <begin position="931"/>
        <end position="965"/>
    </location>
</feature>
<feature type="coiled-coil region" evidence="1">
    <location>
        <begin position="2154"/>
        <end position="2231"/>
    </location>
</feature>
<dbReference type="Proteomes" id="UP000704712">
    <property type="component" value="Unassembled WGS sequence"/>
</dbReference>
<feature type="coiled-coil region" evidence="1">
    <location>
        <begin position="1033"/>
        <end position="1074"/>
    </location>
</feature>
<feature type="coiled-coil region" evidence="1">
    <location>
        <begin position="868"/>
        <end position="895"/>
    </location>
</feature>
<feature type="compositionally biased region" description="Polar residues" evidence="2">
    <location>
        <begin position="28"/>
        <end position="40"/>
    </location>
</feature>
<keyword evidence="1" id="KW-0175">Coiled coil</keyword>
<dbReference type="EMBL" id="JAACNO010002266">
    <property type="protein sequence ID" value="KAF4134565.1"/>
    <property type="molecule type" value="Genomic_DNA"/>
</dbReference>
<feature type="region of interest" description="Disordered" evidence="2">
    <location>
        <begin position="1314"/>
        <end position="1335"/>
    </location>
</feature>
<feature type="coiled-coil region" evidence="1">
    <location>
        <begin position="618"/>
        <end position="656"/>
    </location>
</feature>
<feature type="coiled-coil region" evidence="1">
    <location>
        <begin position="241"/>
        <end position="422"/>
    </location>
</feature>
<sequence length="3179" mass="361110">MADSHRPKVSTPSSTYGVIGGTPRLAASKNQQSPRESAQTAVLPRIDRPQKPHANLSNSVRSGGRSILLPPRRPPSKDATPNEEISRAFHGEALEGPSTKAAWCTPRNLTCGFSTGSHVVSFFSAAEASSRYDDTAVRIPTPLRLQSFENSINANEERYRVNMEQLTSNNDKFLEISMSANQHLEQMHSQLPNISEVFGQTASALHSLSTDITTLHEQHESAKNGMAIRFEAAMNYNAEEVASLSEMHANEKAELVEALERDLEIAAQIFREKSEQMEERFTETEKKYLDDLQKLRLLSESKMEVVQESNRAEKEEMEQSAKAALEELNTKAQAALDEARSSSQTAYTDLQQRSQAAYSALQLTSADELAAVKKALTTEMLSLKENAAATFAALADRSERQLQEHRERSNEALQQLKRLHARERDHLLEKAAEETARLRMFEIEQSTRMEDHRCRETKALSEELESTKTELSSQINHLHRRYTSELEVLKATSGAERNLLLQAHAEETEDICSAAAQELSWTLSSYQDKLASMMEAHAAEMTRNKEKTALAREALVTMYESDLELLQNERAREKDALVRHHETELKSLKRSSTEEHDKTVKLYEAQVMQLREAHASRVLSLEMTMREQKTQAEDALREKETELETRQERIDALEASGVALNERHEVYFEQCLELVERKNMALAELESNIWRLDQSNLEKEGMLDSTNWALKAAEEGVQVKANTILELTFVVKSRDDEIEKLRNALLDTVQTVNSKTEILELTTETLSSKAKELEVTKNALRLESGKLSMAKESMNQKVEMLENSELNLERMRLNMENMRLEIKRIQMEMKLQLEHTEGEIDLKNGEIRRLHGTKSELIQKNDYCQQTIVRLEESLAFAQRQGEKTQRRMELLRLETAQASDETKTVCDELLDKEQELVIITREKQTITMEKQRLEIQFNDLSQVNETLKEKVELHRMQAEEIHAQYQILLKETVAANEERLRSEKHLHLLKLSVAKDTIRHLEGVEGRLGDTTSRLEAVMKGNLHLHAEIKMLTEALKNYKDTDRQLDAANQEIKQKDKRMEDKSQQLDDLNKRLCKSGDEAQHLLDTSRMEIEDWMSDFYRLACSKDEIVQLNQSLESSLSVENEQLLLLLGQEKREIVSQAEDLQERIAGLRKEGAQAASNIIGLQHALSEKKKELEYLQEILGKQTTDIREIKATLKALSSAHFDLQTQFSSSSNQRQKENEEHQITIQSLQQDLENKTKQCETLQQSLDIQRQKIDLPMVQHDRDVMQLTDGHCSEAVQLIESHRAQIAQMTEDYLDQINKLKEEHLKVTEKRQRESTRLADQGSEHQSDISRITEEHQSEIARLKNVYQTEIDRLGSNLCYHVSELTVDRPSRIAEQTEEHRIEVDGLTRDYFKEVEEPHRVKITQIAQDHDDEVACLNRCEMARLDEDHGKDIARFVEEYHGAVVRVAEGQQEQHRQTASLPEEHSWLEIMHDADECISNRGAEIENQQLKILISHAADEQIRAACAHSLELMTIHVARGHEIAKHATKNKPDMSKQPTESSRHLVLADHKKMADQLELMRLRLIEEEEHNVSLARAEKESSETSLAKKKAADAVTSSKTKINELQVQLQATKGITPERAMTNACNKKFDRRAGGDCSCFNTHLAADFVVRCEDVLQLPEDNGTLMLDDIVESVEPFMEILQHFELLQPKLDSLGRPPTDTDAPPTLKNKVTAVITFVEKLQLLADFAQNILNDESTTEGDPGSNESSRSSLEALCVLTRAPSPALAFDELQIGVDVAVDDRMQELDQNLCRESTEEDDRPHEAFFASPDEKLSSSPRSPFLSDSLMGISLVMSDYHRLLAQTTRWMAKSRQNESRSHAVSLGTEISRLVQEHCALLSLSRRLFRLKDPRRELVSLLEGVALLQRMTGRLTIFQKNSDKVTSCSSVPNSNHHSESSTSLSKGDNDSVESLSRPVLASIEDIARHLQDYDYFLQQIKLDEGLEGQEKNIATWINIESLVQEINERVMIVGQSQQLLGFQSPLEELPVFLVGAQEVLRQAKQIRESSVRLEKNSLKPGGQVQEEVEATDKVTDTCSGLEAALREMDAVIEDLQDYNDLFAWLKQALPQPESVKSVADLKDRVKEILTHIDALTTDNLYLEQDKEPIKSGLEQMEETQDHLMKEASQESELLRELAALEAQALLSPVEEVSTRIELIQALIKQQQRACDDAQQRRADMKTEAAFLRQHDLLSEADDPDKDVALSVATRLEIYSRLLQDADRLRAKKTDVEVTLKAERNVLESLTSQETQWNTEKLESVESELAQTRQGVEKALAQERVFLGSTEVLSSIIKVNHDADGSFSRLEMYQQLHDKLLLLLDDRQTVENCAAQEFDFLRTHKLLSHNSEAANGTSAPTTKVLSRIRLEMFQRLVNSLAQLHQHEEDLTQENDFLKENSLAFDLKEHQKSRFSVYQTLLVSQNTLIEEKLEREVAFESAKAFLASHGVPAFEKPMEIYEAYVKVREKLSDLSIDLKNELRFLAANQLCSSSELSNDAANLATPFASSFRLKVYQKMLKNVAQARESIQEVRVQLSQTITDGECKIASLASKIERLEASLMGWQESAYASQQEWDRMLLEEEDRRRSLIRYHDDIQKQTAAEHVRVLEEITTACDNAIALAAATNAKDLEEVSKGYEKQLATDLHRQAQQLELAAYVHKTENAARRDTSDSSTPSTSAAQSRAQLLEKFAKRDATAINLVYKAIRLTTEILSVPGNTAEVSTDVTQTVLACVKELKALKEFLVQSFEQIAKDIPPPLTTAPYDKWMGDAVTRATADKEYAIDLALCSHREFMSFAEVQLLTRQEEMEKALAQVYEKLRTAAINGGFTPDHERMLALELEVTRERQAQEIASCKFRLNEEYYRKLLEECKQVEIAQAANVKSVREECKALRLKLEKLEHQIQQQTILSQFRPPSSNLYSSSARGTYVSPETPRVLKTTAIFNISMPMRPKRPKGGGNAHKEQIVSDLERETGQRHTTTARRFNEWRARAEGIAENSGSELEEDSGATQGRKMDHVLPPATAVPATVSGSSLHNQELWYQGARSIHYVSFFISIFLVPRQQLFRVEVFNSDTEQQQQTVHITWTEMQTFLQDSRKAARLGIALCLDPEMAVTIPQNVRADMMDVLFERVRVYGEGTENSLLGFE</sequence>
<feature type="region of interest" description="Disordered" evidence="2">
    <location>
        <begin position="1926"/>
        <end position="1952"/>
    </location>
</feature>
<feature type="coiled-coil region" evidence="1">
    <location>
        <begin position="2916"/>
        <end position="2943"/>
    </location>
</feature>
<evidence type="ECO:0000313" key="3">
    <source>
        <dbReference type="EMBL" id="KAF4134565.1"/>
    </source>
</evidence>
<name>A0A8S9U0H9_PHYIN</name>
<feature type="region of interest" description="Disordered" evidence="2">
    <location>
        <begin position="1"/>
        <end position="82"/>
    </location>
</feature>
<protein>
    <submittedName>
        <fullName evidence="3">Uncharacterized protein</fullName>
    </submittedName>
</protein>
<accession>A0A8S9U0H9</accession>
<feature type="coiled-coil region" evidence="1">
    <location>
        <begin position="1217"/>
        <end position="1258"/>
    </location>
</feature>
<organism evidence="3 4">
    <name type="scientific">Phytophthora infestans</name>
    <name type="common">Potato late blight agent</name>
    <name type="synonym">Botrytis infestans</name>
    <dbReference type="NCBI Taxonomy" id="4787"/>
    <lineage>
        <taxon>Eukaryota</taxon>
        <taxon>Sar</taxon>
        <taxon>Stramenopiles</taxon>
        <taxon>Oomycota</taxon>
        <taxon>Peronosporomycetes</taxon>
        <taxon>Peronosporales</taxon>
        <taxon>Peronosporaceae</taxon>
        <taxon>Phytophthora</taxon>
    </lineage>
</organism>
<feature type="coiled-coil region" evidence="1">
    <location>
        <begin position="2551"/>
        <end position="2603"/>
    </location>
</feature>
<gene>
    <name evidence="3" type="ORF">GN958_ATG16244</name>
</gene>